<keyword evidence="1" id="KW-0472">Membrane</keyword>
<keyword evidence="1" id="KW-0812">Transmembrane</keyword>
<name>A0A6V7NM26_ANACO</name>
<protein>
    <submittedName>
        <fullName evidence="2">Uncharacterized protein</fullName>
    </submittedName>
</protein>
<dbReference type="EMBL" id="LR862139">
    <property type="protein sequence ID" value="CAD1819659.1"/>
    <property type="molecule type" value="Genomic_DNA"/>
</dbReference>
<evidence type="ECO:0000256" key="1">
    <source>
        <dbReference type="SAM" id="Phobius"/>
    </source>
</evidence>
<proteinExistence type="predicted"/>
<gene>
    <name evidence="2" type="ORF">CB5_LOCUS2870</name>
</gene>
<accession>A0A6V7NM26</accession>
<sequence>MFMIISLNYINHCIRGGNKIVLGTPHHRPHDPTPKKPFSAHLPVTFAAAPRWFSSPPVSLRHAPISPPLLVVHRRGEITSGELTPPRSPPTLPLYVAIAVSFTSPTPKLAILLLLLLLLLSSHAPVRFFTSPNCLFLAVIFTFSAAISLPIRGLNSSTGENCAIWSILRRI</sequence>
<dbReference type="AlphaFoldDB" id="A0A6V7NM26"/>
<keyword evidence="1" id="KW-1133">Transmembrane helix</keyword>
<feature type="transmembrane region" description="Helical" evidence="1">
    <location>
        <begin position="94"/>
        <end position="120"/>
    </location>
</feature>
<reference evidence="2" key="1">
    <citation type="submission" date="2020-07" db="EMBL/GenBank/DDBJ databases">
        <authorList>
            <person name="Lin J."/>
        </authorList>
    </citation>
    <scope>NUCLEOTIDE SEQUENCE</scope>
</reference>
<evidence type="ECO:0000313" key="2">
    <source>
        <dbReference type="EMBL" id="CAD1819659.1"/>
    </source>
</evidence>
<organism evidence="2">
    <name type="scientific">Ananas comosus var. bracteatus</name>
    <name type="common">red pineapple</name>
    <dbReference type="NCBI Taxonomy" id="296719"/>
    <lineage>
        <taxon>Eukaryota</taxon>
        <taxon>Viridiplantae</taxon>
        <taxon>Streptophyta</taxon>
        <taxon>Embryophyta</taxon>
        <taxon>Tracheophyta</taxon>
        <taxon>Spermatophyta</taxon>
        <taxon>Magnoliopsida</taxon>
        <taxon>Liliopsida</taxon>
        <taxon>Poales</taxon>
        <taxon>Bromeliaceae</taxon>
        <taxon>Bromelioideae</taxon>
        <taxon>Ananas</taxon>
    </lineage>
</organism>
<feature type="transmembrane region" description="Helical" evidence="1">
    <location>
        <begin position="132"/>
        <end position="151"/>
    </location>
</feature>